<accession>A0A6A6BU98</accession>
<evidence type="ECO:0000313" key="2">
    <source>
        <dbReference type="EMBL" id="KAF2146794.1"/>
    </source>
</evidence>
<gene>
    <name evidence="2" type="ORF">K452DRAFT_70773</name>
</gene>
<reference evidence="2" key="1">
    <citation type="journal article" date="2020" name="Stud. Mycol.">
        <title>101 Dothideomycetes genomes: a test case for predicting lifestyles and emergence of pathogens.</title>
        <authorList>
            <person name="Haridas S."/>
            <person name="Albert R."/>
            <person name="Binder M."/>
            <person name="Bloem J."/>
            <person name="Labutti K."/>
            <person name="Salamov A."/>
            <person name="Andreopoulos B."/>
            <person name="Baker S."/>
            <person name="Barry K."/>
            <person name="Bills G."/>
            <person name="Bluhm B."/>
            <person name="Cannon C."/>
            <person name="Castanera R."/>
            <person name="Culley D."/>
            <person name="Daum C."/>
            <person name="Ezra D."/>
            <person name="Gonzalez J."/>
            <person name="Henrissat B."/>
            <person name="Kuo A."/>
            <person name="Liang C."/>
            <person name="Lipzen A."/>
            <person name="Lutzoni F."/>
            <person name="Magnuson J."/>
            <person name="Mondo S."/>
            <person name="Nolan M."/>
            <person name="Ohm R."/>
            <person name="Pangilinan J."/>
            <person name="Park H.-J."/>
            <person name="Ramirez L."/>
            <person name="Alfaro M."/>
            <person name="Sun H."/>
            <person name="Tritt A."/>
            <person name="Yoshinaga Y."/>
            <person name="Zwiers L.-H."/>
            <person name="Turgeon B."/>
            <person name="Goodwin S."/>
            <person name="Spatafora J."/>
            <person name="Crous P."/>
            <person name="Grigoriev I."/>
        </authorList>
    </citation>
    <scope>NUCLEOTIDE SEQUENCE</scope>
    <source>
        <strain evidence="2">CBS 121167</strain>
    </source>
</reference>
<feature type="compositionally biased region" description="Low complexity" evidence="1">
    <location>
        <begin position="20"/>
        <end position="35"/>
    </location>
</feature>
<evidence type="ECO:0000256" key="1">
    <source>
        <dbReference type="SAM" id="MobiDB-lite"/>
    </source>
</evidence>
<feature type="compositionally biased region" description="Polar residues" evidence="1">
    <location>
        <begin position="1"/>
        <end position="13"/>
    </location>
</feature>
<organism evidence="2 3">
    <name type="scientific">Aplosporella prunicola CBS 121167</name>
    <dbReference type="NCBI Taxonomy" id="1176127"/>
    <lineage>
        <taxon>Eukaryota</taxon>
        <taxon>Fungi</taxon>
        <taxon>Dikarya</taxon>
        <taxon>Ascomycota</taxon>
        <taxon>Pezizomycotina</taxon>
        <taxon>Dothideomycetes</taxon>
        <taxon>Dothideomycetes incertae sedis</taxon>
        <taxon>Botryosphaeriales</taxon>
        <taxon>Aplosporellaceae</taxon>
        <taxon>Aplosporella</taxon>
    </lineage>
</organism>
<dbReference type="AlphaFoldDB" id="A0A6A6BU98"/>
<evidence type="ECO:0000313" key="3">
    <source>
        <dbReference type="Proteomes" id="UP000799438"/>
    </source>
</evidence>
<keyword evidence="3" id="KW-1185">Reference proteome</keyword>
<proteinExistence type="predicted"/>
<name>A0A6A6BU98_9PEZI</name>
<dbReference type="RefSeq" id="XP_033402503.1">
    <property type="nucleotide sequence ID" value="XM_033547051.1"/>
</dbReference>
<feature type="region of interest" description="Disordered" evidence="1">
    <location>
        <begin position="1"/>
        <end position="37"/>
    </location>
</feature>
<dbReference type="Proteomes" id="UP000799438">
    <property type="component" value="Unassembled WGS sequence"/>
</dbReference>
<sequence>MAGSTTHPSQRSKQASKHTPAAPSEARSRSANANEGGIRETLASVPELASHGEGTAGKLGELGSKKARALVLWAAFTAHGTGGLQRDVVVGCSRLACTASGVTKGKKKVLRTRPGCGSRNAERQPVALLPAGITSLAFVRWPCRRLRRGYAR</sequence>
<dbReference type="EMBL" id="ML995475">
    <property type="protein sequence ID" value="KAF2146794.1"/>
    <property type="molecule type" value="Genomic_DNA"/>
</dbReference>
<protein>
    <submittedName>
        <fullName evidence="2">Uncharacterized protein</fullName>
    </submittedName>
</protein>
<dbReference type="GeneID" id="54304558"/>